<dbReference type="InterPro" id="IPR021327">
    <property type="entry name" value="DUF2934"/>
</dbReference>
<evidence type="ECO:0000313" key="1">
    <source>
        <dbReference type="EMBL" id="GGW42786.1"/>
    </source>
</evidence>
<reference evidence="1" key="1">
    <citation type="journal article" date="2014" name="Int. J. Syst. Evol. Microbiol.">
        <title>Complete genome sequence of Corynebacterium casei LMG S-19264T (=DSM 44701T), isolated from a smear-ripened cheese.</title>
        <authorList>
            <consortium name="US DOE Joint Genome Institute (JGI-PGF)"/>
            <person name="Walter F."/>
            <person name="Albersmeier A."/>
            <person name="Kalinowski J."/>
            <person name="Ruckert C."/>
        </authorList>
    </citation>
    <scope>NUCLEOTIDE SEQUENCE</scope>
    <source>
        <strain evidence="1">KCTC 23714</strain>
    </source>
</reference>
<evidence type="ECO:0000313" key="2">
    <source>
        <dbReference type="Proteomes" id="UP000628984"/>
    </source>
</evidence>
<accession>A0A918J2X7</accession>
<reference evidence="1" key="2">
    <citation type="submission" date="2020-09" db="EMBL/GenBank/DDBJ databases">
        <authorList>
            <person name="Sun Q."/>
            <person name="Kim S."/>
        </authorList>
    </citation>
    <scope>NUCLEOTIDE SEQUENCE</scope>
    <source>
        <strain evidence="1">KCTC 23714</strain>
    </source>
</reference>
<dbReference type="Pfam" id="PF11154">
    <property type="entry name" value="DUF2934"/>
    <property type="match status" value="1"/>
</dbReference>
<keyword evidence="2" id="KW-1185">Reference proteome</keyword>
<dbReference type="AlphaFoldDB" id="A0A918J2X7"/>
<proteinExistence type="predicted"/>
<evidence type="ECO:0008006" key="3">
    <source>
        <dbReference type="Google" id="ProtNLM"/>
    </source>
</evidence>
<sequence>MRRDVRCHPAVDITNWSKLMQHDDDTVRLRAYEIWEQSGRPHGLHEHHWLQAQSELVGLIPPTPMLPDVIRPPLAAARRRTRASL</sequence>
<dbReference type="EMBL" id="BMYQ01000015">
    <property type="protein sequence ID" value="GGW42786.1"/>
    <property type="molecule type" value="Genomic_DNA"/>
</dbReference>
<protein>
    <recommendedName>
        <fullName evidence="3">DUF2934 domain-containing protein</fullName>
    </recommendedName>
</protein>
<name>A0A918J2X7_9RHOB</name>
<gene>
    <name evidence="1" type="ORF">GCM10011452_33860</name>
</gene>
<dbReference type="Proteomes" id="UP000628984">
    <property type="component" value="Unassembled WGS sequence"/>
</dbReference>
<comment type="caution">
    <text evidence="1">The sequence shown here is derived from an EMBL/GenBank/DDBJ whole genome shotgun (WGS) entry which is preliminary data.</text>
</comment>
<organism evidence="1 2">
    <name type="scientific">Gemmobacter lanyuensis</name>
    <dbReference type="NCBI Taxonomy" id="1054497"/>
    <lineage>
        <taxon>Bacteria</taxon>
        <taxon>Pseudomonadati</taxon>
        <taxon>Pseudomonadota</taxon>
        <taxon>Alphaproteobacteria</taxon>
        <taxon>Rhodobacterales</taxon>
        <taxon>Paracoccaceae</taxon>
        <taxon>Gemmobacter</taxon>
    </lineage>
</organism>